<organism evidence="1">
    <name type="scientific">Picea sitchensis</name>
    <name type="common">Sitka spruce</name>
    <name type="synonym">Pinus sitchensis</name>
    <dbReference type="NCBI Taxonomy" id="3332"/>
    <lineage>
        <taxon>Eukaryota</taxon>
        <taxon>Viridiplantae</taxon>
        <taxon>Streptophyta</taxon>
        <taxon>Embryophyta</taxon>
        <taxon>Tracheophyta</taxon>
        <taxon>Spermatophyta</taxon>
        <taxon>Pinopsida</taxon>
        <taxon>Pinidae</taxon>
        <taxon>Conifers I</taxon>
        <taxon>Pinales</taxon>
        <taxon>Pinaceae</taxon>
        <taxon>Picea</taxon>
    </lineage>
</organism>
<evidence type="ECO:0000313" key="1">
    <source>
        <dbReference type="EMBL" id="ABK24971.1"/>
    </source>
</evidence>
<proteinExistence type="evidence at transcript level"/>
<reference evidence="1" key="1">
    <citation type="journal article" date="2008" name="BMC Genomics">
        <title>A conifer genomics resource of 200,000 spruce (Picea spp.) ESTs and 6,464 high-quality, sequence-finished full-length cDNAs for Sitka spruce (Picea sitchensis).</title>
        <authorList>
            <person name="Ralph S.G."/>
            <person name="Chun H.J."/>
            <person name="Kolosova N."/>
            <person name="Cooper D."/>
            <person name="Oddy C."/>
            <person name="Ritland C.E."/>
            <person name="Kirkpatrick R."/>
            <person name="Moore R."/>
            <person name="Barber S."/>
            <person name="Holt R.A."/>
            <person name="Jones S.J."/>
            <person name="Marra M.A."/>
            <person name="Douglas C.J."/>
            <person name="Ritland K."/>
            <person name="Bohlmann J."/>
        </authorList>
    </citation>
    <scope>NUCLEOTIDE SEQUENCE</scope>
    <source>
        <tissue evidence="1">Green portion of the leader tissue</tissue>
    </source>
</reference>
<name>A9NWG0_PICSI</name>
<protein>
    <submittedName>
        <fullName evidence="1">Uncharacterized protein</fullName>
    </submittedName>
</protein>
<dbReference type="EMBL" id="EF085672">
    <property type="protein sequence ID" value="ABK24971.1"/>
    <property type="molecule type" value="mRNA"/>
</dbReference>
<dbReference type="AlphaFoldDB" id="A9NWG0"/>
<accession>A9NWG0</accession>
<sequence>MIILVPEARSLTGFVGLIASLVFLDQSTRSALPAWAGCREKTRKAMFFF</sequence>